<dbReference type="GO" id="GO:0004672">
    <property type="term" value="F:protein kinase activity"/>
    <property type="evidence" value="ECO:0007669"/>
    <property type="project" value="InterPro"/>
</dbReference>
<proteinExistence type="predicted"/>
<feature type="transmembrane region" description="Helical" evidence="1">
    <location>
        <begin position="54"/>
        <end position="75"/>
    </location>
</feature>
<dbReference type="AlphaFoldDB" id="S8EY56"/>
<dbReference type="Pfam" id="PF07714">
    <property type="entry name" value="PK_Tyr_Ser-Thr"/>
    <property type="match status" value="1"/>
</dbReference>
<dbReference type="InterPro" id="IPR000719">
    <property type="entry name" value="Prot_kinase_dom"/>
</dbReference>
<reference evidence="3 4" key="1">
    <citation type="journal article" date="2012" name="Science">
        <title>The Paleozoic origin of enzymatic lignin decomposition reconstructed from 31 fungal genomes.</title>
        <authorList>
            <person name="Floudas D."/>
            <person name="Binder M."/>
            <person name="Riley R."/>
            <person name="Barry K."/>
            <person name="Blanchette R.A."/>
            <person name="Henrissat B."/>
            <person name="Martinez A.T."/>
            <person name="Otillar R."/>
            <person name="Spatafora J.W."/>
            <person name="Yadav J.S."/>
            <person name="Aerts A."/>
            <person name="Benoit I."/>
            <person name="Boyd A."/>
            <person name="Carlson A."/>
            <person name="Copeland A."/>
            <person name="Coutinho P.M."/>
            <person name="de Vries R.P."/>
            <person name="Ferreira P."/>
            <person name="Findley K."/>
            <person name="Foster B."/>
            <person name="Gaskell J."/>
            <person name="Glotzer D."/>
            <person name="Gorecki P."/>
            <person name="Heitman J."/>
            <person name="Hesse C."/>
            <person name="Hori C."/>
            <person name="Igarashi K."/>
            <person name="Jurgens J.A."/>
            <person name="Kallen N."/>
            <person name="Kersten P."/>
            <person name="Kohler A."/>
            <person name="Kuees U."/>
            <person name="Kumar T.K.A."/>
            <person name="Kuo A."/>
            <person name="LaButti K."/>
            <person name="Larrondo L.F."/>
            <person name="Lindquist E."/>
            <person name="Ling A."/>
            <person name="Lombard V."/>
            <person name="Lucas S."/>
            <person name="Lundell T."/>
            <person name="Martin R."/>
            <person name="McLaughlin D.J."/>
            <person name="Morgenstern I."/>
            <person name="Morin E."/>
            <person name="Murat C."/>
            <person name="Nagy L.G."/>
            <person name="Nolan M."/>
            <person name="Ohm R.A."/>
            <person name="Patyshakuliyeva A."/>
            <person name="Rokas A."/>
            <person name="Ruiz-Duenas F.J."/>
            <person name="Sabat G."/>
            <person name="Salamov A."/>
            <person name="Samejima M."/>
            <person name="Schmutz J."/>
            <person name="Slot J.C."/>
            <person name="St John F."/>
            <person name="Stenlid J."/>
            <person name="Sun H."/>
            <person name="Sun S."/>
            <person name="Syed K."/>
            <person name="Tsang A."/>
            <person name="Wiebenga A."/>
            <person name="Young D."/>
            <person name="Pisabarro A."/>
            <person name="Eastwood D.C."/>
            <person name="Martin F."/>
            <person name="Cullen D."/>
            <person name="Grigoriev I.V."/>
            <person name="Hibbett D.S."/>
        </authorList>
    </citation>
    <scope>NUCLEOTIDE SEQUENCE</scope>
    <source>
        <strain evidence="4">FP-58527</strain>
    </source>
</reference>
<feature type="non-terminal residue" evidence="3">
    <location>
        <position position="1"/>
    </location>
</feature>
<dbReference type="HOGENOM" id="CLU_000288_7_20_1"/>
<keyword evidence="1" id="KW-1133">Transmembrane helix</keyword>
<dbReference type="Proteomes" id="UP000015241">
    <property type="component" value="Unassembled WGS sequence"/>
</dbReference>
<evidence type="ECO:0000313" key="4">
    <source>
        <dbReference type="Proteomes" id="UP000015241"/>
    </source>
</evidence>
<feature type="non-terminal residue" evidence="3">
    <location>
        <position position="89"/>
    </location>
</feature>
<dbReference type="InParanoid" id="S8EY56"/>
<gene>
    <name evidence="3" type="ORF">FOMPIDRAFT_1078756</name>
</gene>
<feature type="domain" description="Protein kinase" evidence="2">
    <location>
        <begin position="1"/>
        <end position="89"/>
    </location>
</feature>
<dbReference type="GO" id="GO:0005524">
    <property type="term" value="F:ATP binding"/>
    <property type="evidence" value="ECO:0007669"/>
    <property type="project" value="InterPro"/>
</dbReference>
<dbReference type="Gene3D" id="1.10.510.10">
    <property type="entry name" value="Transferase(Phosphotransferase) domain 1"/>
    <property type="match status" value="1"/>
</dbReference>
<dbReference type="SUPFAM" id="SSF56112">
    <property type="entry name" value="Protein kinase-like (PK-like)"/>
    <property type="match status" value="1"/>
</dbReference>
<evidence type="ECO:0000313" key="3">
    <source>
        <dbReference type="EMBL" id="EPS94530.1"/>
    </source>
</evidence>
<evidence type="ECO:0000256" key="1">
    <source>
        <dbReference type="SAM" id="Phobius"/>
    </source>
</evidence>
<keyword evidence="1" id="KW-0472">Membrane</keyword>
<dbReference type="InterPro" id="IPR011009">
    <property type="entry name" value="Kinase-like_dom_sf"/>
</dbReference>
<sequence length="89" mass="10507">GGCADVWQAMYHAEGRSVVVALKVFRVYAKDKLQRVRKRFCKEAILWLRLRHKIIVPLLGVDMTLFPFCLISMWMEYGDIARYLSRFPK</sequence>
<keyword evidence="1" id="KW-0812">Transmembrane</keyword>
<protein>
    <recommendedName>
        <fullName evidence="2">Protein kinase domain-containing protein</fullName>
    </recommendedName>
</protein>
<accession>S8EY56</accession>
<keyword evidence="4" id="KW-1185">Reference proteome</keyword>
<organism evidence="3 4">
    <name type="scientific">Fomitopsis schrenkii</name>
    <name type="common">Brown rot fungus</name>
    <dbReference type="NCBI Taxonomy" id="2126942"/>
    <lineage>
        <taxon>Eukaryota</taxon>
        <taxon>Fungi</taxon>
        <taxon>Dikarya</taxon>
        <taxon>Basidiomycota</taxon>
        <taxon>Agaricomycotina</taxon>
        <taxon>Agaricomycetes</taxon>
        <taxon>Polyporales</taxon>
        <taxon>Fomitopsis</taxon>
    </lineage>
</organism>
<evidence type="ECO:0000259" key="2">
    <source>
        <dbReference type="PROSITE" id="PS50011"/>
    </source>
</evidence>
<dbReference type="InterPro" id="IPR001245">
    <property type="entry name" value="Ser-Thr/Tyr_kinase_cat_dom"/>
</dbReference>
<dbReference type="OrthoDB" id="1924919at2759"/>
<dbReference type="EMBL" id="KE504230">
    <property type="protein sequence ID" value="EPS94530.1"/>
    <property type="molecule type" value="Genomic_DNA"/>
</dbReference>
<dbReference type="STRING" id="743788.S8EY56"/>
<name>S8EY56_FOMSC</name>
<dbReference type="PROSITE" id="PS50011">
    <property type="entry name" value="PROTEIN_KINASE_DOM"/>
    <property type="match status" value="1"/>
</dbReference>